<feature type="binding site" evidence="5">
    <location>
        <begin position="234"/>
        <end position="237"/>
    </location>
    <ligand>
        <name>substrate</name>
    </ligand>
</feature>
<dbReference type="PANTHER" id="PTHR10188:SF6">
    <property type="entry name" value="N(4)-(BETA-N-ACETYLGLUCOSAMINYL)-L-ASPARAGINASE"/>
    <property type="match status" value="1"/>
</dbReference>
<dbReference type="EMBL" id="FTOD01000001">
    <property type="protein sequence ID" value="SIS42005.1"/>
    <property type="molecule type" value="Genomic_DNA"/>
</dbReference>
<dbReference type="SUPFAM" id="SSF56235">
    <property type="entry name" value="N-terminal nucleophile aminohydrolases (Ntn hydrolases)"/>
    <property type="match status" value="1"/>
</dbReference>
<dbReference type="Proteomes" id="UP000186795">
    <property type="component" value="Unassembled WGS sequence"/>
</dbReference>
<evidence type="ECO:0000256" key="3">
    <source>
        <dbReference type="ARBA" id="ARBA00022813"/>
    </source>
</evidence>
<dbReference type="PANTHER" id="PTHR10188">
    <property type="entry name" value="L-ASPARAGINASE"/>
    <property type="match status" value="1"/>
</dbReference>
<dbReference type="Gene3D" id="3.60.20.30">
    <property type="entry name" value="(Glycosyl)asparaginase"/>
    <property type="match status" value="1"/>
</dbReference>
<name>A0A1N7IY36_9BACL</name>
<dbReference type="InterPro" id="IPR000246">
    <property type="entry name" value="Peptidase_T2"/>
</dbReference>
<evidence type="ECO:0000313" key="7">
    <source>
        <dbReference type="EMBL" id="SIS42005.1"/>
    </source>
</evidence>
<keyword evidence="2" id="KW-0378">Hydrolase</keyword>
<sequence>MRQVWQGRRGVGMIIGVLVFSLVLTGAGSGWEDVTASNGKGKSQVVFAIHGGAGGGTVPPDQEEEYRNTMLSALKAGKKVIDSGGSGVSAVEAAVHVLEDSPLFNAGKGAVFNTDAAHELDASIMDGKDLNAGAVAGSRHAKNPITLARTIMEKSPHVMLAGDAADQFGVEQGVQMVTQDYYFTEKRWQSLLAAKKKGAGATGHGTVGAVALDRKGNLAAATSTGGLTNKAVGRVGDSPIIGAGTYANNQSVAVSATGTGEVFIRGTAAADIAALVQYGKLSVQQAADKVVKEKLISLGGTGGVIALDQKGNFAAPYSTETLFYGTVSKDGKYKVVLSPQDEK</sequence>
<gene>
    <name evidence="7" type="ORF">SAMN05421790_101495</name>
</gene>
<dbReference type="GO" id="GO:0006508">
    <property type="term" value="P:proteolysis"/>
    <property type="evidence" value="ECO:0007669"/>
    <property type="project" value="UniProtKB-KW"/>
</dbReference>
<dbReference type="GO" id="GO:0008233">
    <property type="term" value="F:peptidase activity"/>
    <property type="evidence" value="ECO:0007669"/>
    <property type="project" value="UniProtKB-KW"/>
</dbReference>
<dbReference type="InterPro" id="IPR029055">
    <property type="entry name" value="Ntn_hydrolases_N"/>
</dbReference>
<evidence type="ECO:0000313" key="8">
    <source>
        <dbReference type="Proteomes" id="UP000186795"/>
    </source>
</evidence>
<organism evidence="7 8">
    <name type="scientific">Kroppenstedtia eburnea</name>
    <dbReference type="NCBI Taxonomy" id="714067"/>
    <lineage>
        <taxon>Bacteria</taxon>
        <taxon>Bacillati</taxon>
        <taxon>Bacillota</taxon>
        <taxon>Bacilli</taxon>
        <taxon>Bacillales</taxon>
        <taxon>Thermoactinomycetaceae</taxon>
        <taxon>Kroppenstedtia</taxon>
    </lineage>
</organism>
<dbReference type="AlphaFoldDB" id="A0A1N7IY36"/>
<dbReference type="GO" id="GO:0016811">
    <property type="term" value="F:hydrolase activity, acting on carbon-nitrogen (but not peptide) bonds, in linear amides"/>
    <property type="evidence" value="ECO:0007669"/>
    <property type="project" value="UniProtKB-ARBA"/>
</dbReference>
<proteinExistence type="predicted"/>
<keyword evidence="1" id="KW-0645">Protease</keyword>
<keyword evidence="3" id="KW-0068">Autocatalytic cleavage</keyword>
<keyword evidence="8" id="KW-1185">Reference proteome</keyword>
<evidence type="ECO:0000256" key="1">
    <source>
        <dbReference type="ARBA" id="ARBA00022670"/>
    </source>
</evidence>
<accession>A0A1N7IY36</accession>
<feature type="active site" description="Nucleophile" evidence="4">
    <location>
        <position position="206"/>
    </location>
</feature>
<dbReference type="CDD" id="cd04701">
    <property type="entry name" value="Asparaginase_2"/>
    <property type="match status" value="1"/>
</dbReference>
<reference evidence="8" key="1">
    <citation type="submission" date="2017-01" db="EMBL/GenBank/DDBJ databases">
        <authorList>
            <person name="Varghese N."/>
            <person name="Submissions S."/>
        </authorList>
    </citation>
    <scope>NUCLEOTIDE SEQUENCE [LARGE SCALE GENOMIC DNA]</scope>
    <source>
        <strain evidence="8">DSM 45196</strain>
    </source>
</reference>
<feature type="binding site" evidence="5">
    <location>
        <begin position="257"/>
        <end position="260"/>
    </location>
    <ligand>
        <name>substrate</name>
    </ligand>
</feature>
<evidence type="ECO:0000256" key="4">
    <source>
        <dbReference type="PIRSR" id="PIRSR600246-1"/>
    </source>
</evidence>
<dbReference type="FunFam" id="3.60.20.30:FF:000001">
    <property type="entry name" value="Isoaspartyl peptidase/L-asparaginase"/>
    <property type="match status" value="1"/>
</dbReference>
<evidence type="ECO:0000256" key="2">
    <source>
        <dbReference type="ARBA" id="ARBA00022801"/>
    </source>
</evidence>
<protein>
    <submittedName>
        <fullName evidence="7">Beta-aspartyl-peptidase (Threonine type)</fullName>
    </submittedName>
</protein>
<dbReference type="Pfam" id="PF01112">
    <property type="entry name" value="Asparaginase_2"/>
    <property type="match status" value="1"/>
</dbReference>
<evidence type="ECO:0000256" key="6">
    <source>
        <dbReference type="PIRSR" id="PIRSR600246-3"/>
    </source>
</evidence>
<evidence type="ECO:0000256" key="5">
    <source>
        <dbReference type="PIRSR" id="PIRSR600246-2"/>
    </source>
</evidence>
<feature type="site" description="Cleavage; by autolysis" evidence="6">
    <location>
        <begin position="205"/>
        <end position="206"/>
    </location>
</feature>